<dbReference type="Proteomes" id="UP000005850">
    <property type="component" value="Chromosome"/>
</dbReference>
<feature type="transmembrane region" description="Helical" evidence="7">
    <location>
        <begin position="229"/>
        <end position="251"/>
    </location>
</feature>
<dbReference type="RefSeq" id="WP_041752172.1">
    <property type="nucleotide sequence ID" value="NZ_CP007806.1"/>
</dbReference>
<evidence type="ECO:0000256" key="1">
    <source>
        <dbReference type="ARBA" id="ARBA00004651"/>
    </source>
</evidence>
<evidence type="ECO:0000313" key="9">
    <source>
        <dbReference type="EMBL" id="AIG26803.1"/>
    </source>
</evidence>
<feature type="transmembrane region" description="Helical" evidence="7">
    <location>
        <begin position="381"/>
        <end position="402"/>
    </location>
</feature>
<dbReference type="PROSITE" id="PS50850">
    <property type="entry name" value="MFS"/>
    <property type="match status" value="1"/>
</dbReference>
<accession>A0A075R6M7</accession>
<dbReference type="AlphaFoldDB" id="A0A075R6M7"/>
<dbReference type="Pfam" id="PF07690">
    <property type="entry name" value="MFS_1"/>
    <property type="match status" value="1"/>
</dbReference>
<evidence type="ECO:0000256" key="4">
    <source>
        <dbReference type="ARBA" id="ARBA00022692"/>
    </source>
</evidence>
<feature type="transmembrane region" description="Helical" evidence="7">
    <location>
        <begin position="347"/>
        <end position="369"/>
    </location>
</feature>
<feature type="transmembrane region" description="Helical" evidence="7">
    <location>
        <begin position="80"/>
        <end position="99"/>
    </location>
</feature>
<keyword evidence="3" id="KW-1003">Cell membrane</keyword>
<feature type="transmembrane region" description="Helical" evidence="7">
    <location>
        <begin position="292"/>
        <end position="310"/>
    </location>
</feature>
<dbReference type="InterPro" id="IPR036259">
    <property type="entry name" value="MFS_trans_sf"/>
</dbReference>
<keyword evidence="5 7" id="KW-1133">Transmembrane helix</keyword>
<keyword evidence="2" id="KW-0813">Transport</keyword>
<feature type="domain" description="Major facilitator superfamily (MFS) profile" evidence="8">
    <location>
        <begin position="15"/>
        <end position="405"/>
    </location>
</feature>
<feature type="transmembrane region" description="Helical" evidence="7">
    <location>
        <begin position="176"/>
        <end position="195"/>
    </location>
</feature>
<dbReference type="GO" id="GO:0022857">
    <property type="term" value="F:transmembrane transporter activity"/>
    <property type="evidence" value="ECO:0007669"/>
    <property type="project" value="InterPro"/>
</dbReference>
<keyword evidence="10" id="KW-1185">Reference proteome</keyword>
<dbReference type="InterPro" id="IPR011701">
    <property type="entry name" value="MFS"/>
</dbReference>
<keyword evidence="6 7" id="KW-0472">Membrane</keyword>
<dbReference type="Gene3D" id="1.20.1250.20">
    <property type="entry name" value="MFS general substrate transporter like domains"/>
    <property type="match status" value="1"/>
</dbReference>
<evidence type="ECO:0000256" key="7">
    <source>
        <dbReference type="SAM" id="Phobius"/>
    </source>
</evidence>
<gene>
    <name evidence="9" type="ORF">BRLA_c024830</name>
</gene>
<comment type="subcellular location">
    <subcellularLocation>
        <location evidence="1">Cell membrane</location>
        <topology evidence="1">Multi-pass membrane protein</topology>
    </subcellularLocation>
</comment>
<evidence type="ECO:0000256" key="5">
    <source>
        <dbReference type="ARBA" id="ARBA00022989"/>
    </source>
</evidence>
<feature type="transmembrane region" description="Helical" evidence="7">
    <location>
        <begin position="148"/>
        <end position="170"/>
    </location>
</feature>
<sequence>MENENYLKVIWKDKNFRLLFLGKFFSSVGDQLYLLGLPLLTLKLTGSGFALSLVVACEYLAKLLSSLWAGVIVDRTNRKVILIISALLQGGIVGLIYLLSIHNLLNTLTICILAAFVALLSSFYLSAEGVILPMLFNKKYYAALNAQFGLINSASRLIGPVIAGSLIGIFGVQDVLLIDVASFFILIVLAGFMSIPKLNESVASSKDSIFHSIKLGFVFLKENNFLIKVALGSFFINIALGPILALLVYFLQDSFNASSMEIGIIYACGSIGGLMMGFLVPKIKNHVKSFSVIFLINISFLGIGIISLGFSTNVVMASISNFINIAMIILFNVSYNTLVQQMTPINFLGRVNSVLFIISQISLPLSIGVSGLLTDLINIRVIYISLGISMVLIGLIFYMLVYKSIDIAIRSKESQYK</sequence>
<name>A0A075R6M7_BRELA</name>
<proteinExistence type="predicted"/>
<reference evidence="9 10" key="1">
    <citation type="journal article" date="2011" name="J. Bacteriol.">
        <title>Genome sequence of Brevibacillus laterosporus LMG 15441, a pathogen of invertebrates.</title>
        <authorList>
            <person name="Djukic M."/>
            <person name="Poehlein A."/>
            <person name="Thurmer A."/>
            <person name="Daniel R."/>
        </authorList>
    </citation>
    <scope>NUCLEOTIDE SEQUENCE [LARGE SCALE GENOMIC DNA]</scope>
    <source>
        <strain evidence="9 10">LMG 15441</strain>
    </source>
</reference>
<protein>
    <submittedName>
        <fullName evidence="9">Major facilitator superfamily protein</fullName>
    </submittedName>
</protein>
<keyword evidence="4 7" id="KW-0812">Transmembrane</keyword>
<dbReference type="KEGG" id="blr:BRLA_c024830"/>
<feature type="transmembrane region" description="Helical" evidence="7">
    <location>
        <begin position="316"/>
        <end position="335"/>
    </location>
</feature>
<dbReference type="GO" id="GO:0005886">
    <property type="term" value="C:plasma membrane"/>
    <property type="evidence" value="ECO:0007669"/>
    <property type="project" value="UniProtKB-SubCell"/>
</dbReference>
<dbReference type="InterPro" id="IPR020846">
    <property type="entry name" value="MFS_dom"/>
</dbReference>
<dbReference type="SUPFAM" id="SSF103473">
    <property type="entry name" value="MFS general substrate transporter"/>
    <property type="match status" value="1"/>
</dbReference>
<evidence type="ECO:0000256" key="2">
    <source>
        <dbReference type="ARBA" id="ARBA00022448"/>
    </source>
</evidence>
<evidence type="ECO:0000259" key="8">
    <source>
        <dbReference type="PROSITE" id="PS50850"/>
    </source>
</evidence>
<dbReference type="STRING" id="1042163.BRLA_c024830"/>
<evidence type="ECO:0000256" key="3">
    <source>
        <dbReference type="ARBA" id="ARBA00022475"/>
    </source>
</evidence>
<feature type="transmembrane region" description="Helical" evidence="7">
    <location>
        <begin position="20"/>
        <end position="42"/>
    </location>
</feature>
<dbReference type="EMBL" id="CP007806">
    <property type="protein sequence ID" value="AIG26803.1"/>
    <property type="molecule type" value="Genomic_DNA"/>
</dbReference>
<dbReference type="PANTHER" id="PTHR23513">
    <property type="entry name" value="INTEGRAL MEMBRANE EFFLUX PROTEIN-RELATED"/>
    <property type="match status" value="1"/>
</dbReference>
<dbReference type="PANTHER" id="PTHR23513:SF6">
    <property type="entry name" value="MAJOR FACILITATOR SUPERFAMILY ASSOCIATED DOMAIN-CONTAINING PROTEIN"/>
    <property type="match status" value="1"/>
</dbReference>
<evidence type="ECO:0000256" key="6">
    <source>
        <dbReference type="ARBA" id="ARBA00023136"/>
    </source>
</evidence>
<dbReference type="HOGENOM" id="CLU_034180_13_1_9"/>
<feature type="transmembrane region" description="Helical" evidence="7">
    <location>
        <begin position="105"/>
        <end position="127"/>
    </location>
</feature>
<evidence type="ECO:0000313" key="10">
    <source>
        <dbReference type="Proteomes" id="UP000005850"/>
    </source>
</evidence>
<dbReference type="eggNOG" id="COG2211">
    <property type="taxonomic scope" value="Bacteria"/>
</dbReference>
<feature type="transmembrane region" description="Helical" evidence="7">
    <location>
        <begin position="48"/>
        <end position="73"/>
    </location>
</feature>
<feature type="transmembrane region" description="Helical" evidence="7">
    <location>
        <begin position="263"/>
        <end position="280"/>
    </location>
</feature>
<organism evidence="9 10">
    <name type="scientific">Brevibacillus laterosporus LMG 15441</name>
    <dbReference type="NCBI Taxonomy" id="1042163"/>
    <lineage>
        <taxon>Bacteria</taxon>
        <taxon>Bacillati</taxon>
        <taxon>Bacillota</taxon>
        <taxon>Bacilli</taxon>
        <taxon>Bacillales</taxon>
        <taxon>Paenibacillaceae</taxon>
        <taxon>Brevibacillus</taxon>
    </lineage>
</organism>
<dbReference type="CDD" id="cd06173">
    <property type="entry name" value="MFS_MefA_like"/>
    <property type="match status" value="1"/>
</dbReference>